<protein>
    <recommendedName>
        <fullName evidence="1">BioF2-like acetyltransferase domain-containing protein</fullName>
    </recommendedName>
</protein>
<name>A0ABN6PHS5_9BURK</name>
<proteinExistence type="predicted"/>
<dbReference type="InterPro" id="IPR038740">
    <property type="entry name" value="BioF2-like_GNAT_dom"/>
</dbReference>
<dbReference type="Pfam" id="PF13480">
    <property type="entry name" value="Acetyltransf_6"/>
    <property type="match status" value="1"/>
</dbReference>
<evidence type="ECO:0000313" key="3">
    <source>
        <dbReference type="Proteomes" id="UP001057498"/>
    </source>
</evidence>
<organism evidence="2 3">
    <name type="scientific">Sphaerotilus microaerophilus</name>
    <dbReference type="NCBI Taxonomy" id="2914710"/>
    <lineage>
        <taxon>Bacteria</taxon>
        <taxon>Pseudomonadati</taxon>
        <taxon>Pseudomonadota</taxon>
        <taxon>Betaproteobacteria</taxon>
        <taxon>Burkholderiales</taxon>
        <taxon>Sphaerotilaceae</taxon>
        <taxon>Sphaerotilus</taxon>
    </lineage>
</organism>
<feature type="domain" description="BioF2-like acetyltransferase" evidence="1">
    <location>
        <begin position="190"/>
        <end position="333"/>
    </location>
</feature>
<sequence>MNTCATSSATGPYEVSLLQGAQHFETLRAEWSDAVTRMERPSIFITPGFVETSWKFLAEPTDQAWFVVMRQRGLLVGLLPLLVSRVRYLGLPVRIVSHLSTLAGDRPGVLHTIGADKVWQAAFEQLLAHRRDWEIIDIREIDEGSLALNPQTLEGLRREGLTPTVNPITYSGILPIEGSWDNYFKARSSQTRQSFRRAERQLKEACPDLQLDIIDDPQQIEAACNRYLAIEARSWKAEAKVELWADPREQDFLRALLPQLAATQQASVWLLRSGGKDIAGLVRMRQGSVMFERHWTYDPEFNKYSPGTYLRMLAVQQLFGGPCDESDALGMDEPLANRRALASWYPIERRTYRLHALKLPWYHQALYRLSRVAKTARSHWQARKAASAAPAATAPAPGAGDA</sequence>
<dbReference type="Proteomes" id="UP001057498">
    <property type="component" value="Chromosome"/>
</dbReference>
<reference evidence="2" key="1">
    <citation type="submission" date="2022-04" db="EMBL/GenBank/DDBJ databases">
        <title>Whole genome sequence of Sphaerotilus sp. FB-5.</title>
        <authorList>
            <person name="Takeda M."/>
            <person name="Narihara S."/>
            <person name="Akimoto M."/>
            <person name="Akimoto R."/>
            <person name="Nishiyashiki S."/>
            <person name="Murakami T."/>
        </authorList>
    </citation>
    <scope>NUCLEOTIDE SEQUENCE</scope>
    <source>
        <strain evidence="2">FB-5</strain>
    </source>
</reference>
<accession>A0ABN6PHS5</accession>
<dbReference type="EMBL" id="AP025730">
    <property type="protein sequence ID" value="BDI04550.1"/>
    <property type="molecule type" value="Genomic_DNA"/>
</dbReference>
<dbReference type="Gene3D" id="3.40.630.30">
    <property type="match status" value="1"/>
</dbReference>
<keyword evidence="3" id="KW-1185">Reference proteome</keyword>
<evidence type="ECO:0000313" key="2">
    <source>
        <dbReference type="EMBL" id="BDI04550.1"/>
    </source>
</evidence>
<dbReference type="SUPFAM" id="SSF55729">
    <property type="entry name" value="Acyl-CoA N-acyltransferases (Nat)"/>
    <property type="match status" value="1"/>
</dbReference>
<evidence type="ECO:0000259" key="1">
    <source>
        <dbReference type="Pfam" id="PF13480"/>
    </source>
</evidence>
<gene>
    <name evidence="2" type="ORF">CATMQ487_15200</name>
</gene>
<dbReference type="InterPro" id="IPR016181">
    <property type="entry name" value="Acyl_CoA_acyltransferase"/>
</dbReference>